<evidence type="ECO:0000313" key="10">
    <source>
        <dbReference type="Proteomes" id="UP000192257"/>
    </source>
</evidence>
<accession>A0A1X0NY61</accession>
<evidence type="ECO:0000256" key="6">
    <source>
        <dbReference type="ARBA" id="ARBA00023049"/>
    </source>
</evidence>
<evidence type="ECO:0000256" key="3">
    <source>
        <dbReference type="ARBA" id="ARBA00022723"/>
    </source>
</evidence>
<dbReference type="GO" id="GO:0016020">
    <property type="term" value="C:membrane"/>
    <property type="evidence" value="ECO:0007669"/>
    <property type="project" value="InterPro"/>
</dbReference>
<dbReference type="AlphaFoldDB" id="A0A1X0NY61"/>
<dbReference type="GO" id="GO:0046872">
    <property type="term" value="F:metal ion binding"/>
    <property type="evidence" value="ECO:0007669"/>
    <property type="project" value="UniProtKB-KW"/>
</dbReference>
<keyword evidence="8" id="KW-1133">Transmembrane helix</keyword>
<evidence type="ECO:0000313" key="9">
    <source>
        <dbReference type="EMBL" id="ORC89413.1"/>
    </source>
</evidence>
<evidence type="ECO:0000256" key="8">
    <source>
        <dbReference type="SAM" id="Phobius"/>
    </source>
</evidence>
<evidence type="ECO:0000256" key="5">
    <source>
        <dbReference type="ARBA" id="ARBA00022833"/>
    </source>
</evidence>
<evidence type="ECO:0000256" key="1">
    <source>
        <dbReference type="ARBA" id="ARBA00005860"/>
    </source>
</evidence>
<organism evidence="9 10">
    <name type="scientific">Trypanosoma theileri</name>
    <dbReference type="NCBI Taxonomy" id="67003"/>
    <lineage>
        <taxon>Eukaryota</taxon>
        <taxon>Discoba</taxon>
        <taxon>Euglenozoa</taxon>
        <taxon>Kinetoplastea</taxon>
        <taxon>Metakinetoplastina</taxon>
        <taxon>Trypanosomatida</taxon>
        <taxon>Trypanosomatidae</taxon>
        <taxon>Trypanosoma</taxon>
    </lineage>
</organism>
<proteinExistence type="inferred from homology"/>
<feature type="transmembrane region" description="Helical" evidence="8">
    <location>
        <begin position="81"/>
        <end position="99"/>
    </location>
</feature>
<evidence type="ECO:0000256" key="2">
    <source>
        <dbReference type="ARBA" id="ARBA00022670"/>
    </source>
</evidence>
<feature type="non-terminal residue" evidence="9">
    <location>
        <position position="255"/>
    </location>
</feature>
<comment type="cofactor">
    <cofactor evidence="7">
        <name>Zn(2+)</name>
        <dbReference type="ChEBI" id="CHEBI:29105"/>
    </cofactor>
    <text evidence="7">Binds 1 zinc ion per subunit.</text>
</comment>
<dbReference type="EMBL" id="NBCO01000012">
    <property type="protein sequence ID" value="ORC89413.1"/>
    <property type="molecule type" value="Genomic_DNA"/>
</dbReference>
<evidence type="ECO:0000256" key="4">
    <source>
        <dbReference type="ARBA" id="ARBA00022801"/>
    </source>
</evidence>
<dbReference type="EC" id="3.4.24.-" evidence="7"/>
<dbReference type="Proteomes" id="UP000192257">
    <property type="component" value="Unassembled WGS sequence"/>
</dbReference>
<dbReference type="GO" id="GO:0007155">
    <property type="term" value="P:cell adhesion"/>
    <property type="evidence" value="ECO:0007669"/>
    <property type="project" value="InterPro"/>
</dbReference>
<dbReference type="RefSeq" id="XP_028883479.1">
    <property type="nucleotide sequence ID" value="XM_029025163.1"/>
</dbReference>
<sequence>MHIVLPMRPNGFAKPCFPQQSLCLWWSNVTLCCARRCCFNFLNTSLVFSFLSLFPILYFEAAIQRNTFVSKVSKKIHMRRLLFAALLLLCCAYGCIAKTEYRTPYPPDPDLEVFPETEESRTWGMKVVNVVPREEVKEGQWQSIRIAVNPGMIQDEIMYCMSKGREIDGYTRRIRNGFDERVCSAVSGYAGVQRMRTLMLRVMPRAIALHVERLKVKRVKEALRINVPTSLHPISDAEGTMCVEMVPVFDGDQGM</sequence>
<keyword evidence="2 7" id="KW-0645">Protease</keyword>
<keyword evidence="3 7" id="KW-0479">Metal-binding</keyword>
<dbReference type="Pfam" id="PF01457">
    <property type="entry name" value="Peptidase_M8"/>
    <property type="match status" value="1"/>
</dbReference>
<name>A0A1X0NY61_9TRYP</name>
<dbReference type="GO" id="GO:0004222">
    <property type="term" value="F:metalloendopeptidase activity"/>
    <property type="evidence" value="ECO:0007669"/>
    <property type="project" value="UniProtKB-UniRule"/>
</dbReference>
<evidence type="ECO:0000256" key="7">
    <source>
        <dbReference type="RuleBase" id="RU366077"/>
    </source>
</evidence>
<feature type="transmembrane region" description="Helical" evidence="8">
    <location>
        <begin position="44"/>
        <end position="61"/>
    </location>
</feature>
<dbReference type="InterPro" id="IPR001577">
    <property type="entry name" value="Peptidase_M8"/>
</dbReference>
<keyword evidence="8" id="KW-0812">Transmembrane</keyword>
<reference evidence="9 10" key="1">
    <citation type="submission" date="2017-03" db="EMBL/GenBank/DDBJ databases">
        <title>An alternative strategy for trypanosome survival in the mammalian bloodstream revealed through genome and transcriptome analysis of the ubiquitous bovine parasite Trypanosoma (Megatrypanum) theileri.</title>
        <authorList>
            <person name="Kelly S."/>
            <person name="Ivens A."/>
            <person name="Mott A."/>
            <person name="O'Neill E."/>
            <person name="Emms D."/>
            <person name="Macleod O."/>
            <person name="Voorheis P."/>
            <person name="Matthews J."/>
            <person name="Matthews K."/>
            <person name="Carrington M."/>
        </authorList>
    </citation>
    <scope>NUCLEOTIDE SEQUENCE [LARGE SCALE GENOMIC DNA]</scope>
    <source>
        <strain evidence="9">Edinburgh</strain>
    </source>
</reference>
<dbReference type="GeneID" id="39984943"/>
<keyword evidence="4 7" id="KW-0378">Hydrolase</keyword>
<keyword evidence="5 7" id="KW-0862">Zinc</keyword>
<comment type="caution">
    <text evidence="9">The sequence shown here is derived from an EMBL/GenBank/DDBJ whole genome shotgun (WGS) entry which is preliminary data.</text>
</comment>
<dbReference type="VEuPathDB" id="TriTrypDB:TM35_000121880"/>
<dbReference type="GO" id="GO:0006508">
    <property type="term" value="P:proteolysis"/>
    <property type="evidence" value="ECO:0007669"/>
    <property type="project" value="UniProtKB-KW"/>
</dbReference>
<dbReference type="Gene3D" id="3.10.170.20">
    <property type="match status" value="1"/>
</dbReference>
<keyword evidence="6 7" id="KW-0482">Metalloprotease</keyword>
<keyword evidence="8" id="KW-0472">Membrane</keyword>
<comment type="similarity">
    <text evidence="1 7">Belongs to the peptidase M8 family.</text>
</comment>
<protein>
    <recommendedName>
        <fullName evidence="7">Leishmanolysin-like peptidase</fullName>
        <ecNumber evidence="7">3.4.24.-</ecNumber>
    </recommendedName>
</protein>
<gene>
    <name evidence="9" type="ORF">TM35_000121880</name>
</gene>
<keyword evidence="10" id="KW-1185">Reference proteome</keyword>